<evidence type="ECO:0000313" key="3">
    <source>
        <dbReference type="EMBL" id="MDR6585377.1"/>
    </source>
</evidence>
<comment type="caution">
    <text evidence="3">The sequence shown here is derived from an EMBL/GenBank/DDBJ whole genome shotgun (WGS) entry which is preliminary data.</text>
</comment>
<feature type="compositionally biased region" description="Polar residues" evidence="1">
    <location>
        <begin position="132"/>
        <end position="145"/>
    </location>
</feature>
<evidence type="ECO:0000313" key="4">
    <source>
        <dbReference type="Proteomes" id="UP001260715"/>
    </source>
</evidence>
<gene>
    <name evidence="3" type="ORF">J2W50_003593</name>
</gene>
<dbReference type="EMBL" id="JAVDSJ010000004">
    <property type="protein sequence ID" value="MDR6585377.1"/>
    <property type="molecule type" value="Genomic_DNA"/>
</dbReference>
<feature type="region of interest" description="Disordered" evidence="1">
    <location>
        <begin position="94"/>
        <end position="145"/>
    </location>
</feature>
<organism evidence="3 4">
    <name type="scientific">Herbaspirillum frisingense</name>
    <dbReference type="NCBI Taxonomy" id="92645"/>
    <lineage>
        <taxon>Bacteria</taxon>
        <taxon>Pseudomonadati</taxon>
        <taxon>Pseudomonadota</taxon>
        <taxon>Betaproteobacteria</taxon>
        <taxon>Burkholderiales</taxon>
        <taxon>Oxalobacteraceae</taxon>
        <taxon>Herbaspirillum</taxon>
    </lineage>
</organism>
<dbReference type="InterPro" id="IPR001387">
    <property type="entry name" value="Cro/C1-type_HTH"/>
</dbReference>
<keyword evidence="4" id="KW-1185">Reference proteome</keyword>
<dbReference type="PROSITE" id="PS50943">
    <property type="entry name" value="HTH_CROC1"/>
    <property type="match status" value="1"/>
</dbReference>
<sequence length="145" mass="15912">MSKKFSELRARMRPEAQLEAQSRTESLQTSIKLQNLRKSLHVTQAALAETLQVQQAAISKMENREDLLVSSMMDFVRALGGQLILTANFPGDRTFDLTPDPGPAPAPASVSTQKVGKPSSQKRPIKHRKSSVEATIRSSSARNPT</sequence>
<reference evidence="3 4" key="1">
    <citation type="submission" date="2023-07" db="EMBL/GenBank/DDBJ databases">
        <title>Sorghum-associated microbial communities from plants grown in Nebraska, USA.</title>
        <authorList>
            <person name="Schachtman D."/>
        </authorList>
    </citation>
    <scope>NUCLEOTIDE SEQUENCE [LARGE SCALE GENOMIC DNA]</scope>
    <source>
        <strain evidence="3 4">596</strain>
    </source>
</reference>
<evidence type="ECO:0000259" key="2">
    <source>
        <dbReference type="PROSITE" id="PS50943"/>
    </source>
</evidence>
<dbReference type="Gene3D" id="1.10.260.40">
    <property type="entry name" value="lambda repressor-like DNA-binding domains"/>
    <property type="match status" value="1"/>
</dbReference>
<feature type="compositionally biased region" description="Basic and acidic residues" evidence="1">
    <location>
        <begin position="1"/>
        <end position="16"/>
    </location>
</feature>
<dbReference type="Proteomes" id="UP001260715">
    <property type="component" value="Unassembled WGS sequence"/>
</dbReference>
<feature type="domain" description="HTH cro/C1-type" evidence="2">
    <location>
        <begin position="33"/>
        <end position="63"/>
    </location>
</feature>
<evidence type="ECO:0000256" key="1">
    <source>
        <dbReference type="SAM" id="MobiDB-lite"/>
    </source>
</evidence>
<dbReference type="SMART" id="SM00530">
    <property type="entry name" value="HTH_XRE"/>
    <property type="match status" value="1"/>
</dbReference>
<feature type="compositionally biased region" description="Polar residues" evidence="1">
    <location>
        <begin position="109"/>
        <end position="122"/>
    </location>
</feature>
<dbReference type="RefSeq" id="WP_102663128.1">
    <property type="nucleotide sequence ID" value="NZ_JAVDSJ010000004.1"/>
</dbReference>
<dbReference type="CDD" id="cd00093">
    <property type="entry name" value="HTH_XRE"/>
    <property type="match status" value="1"/>
</dbReference>
<feature type="region of interest" description="Disordered" evidence="1">
    <location>
        <begin position="1"/>
        <end position="23"/>
    </location>
</feature>
<dbReference type="GO" id="GO:0003677">
    <property type="term" value="F:DNA binding"/>
    <property type="evidence" value="ECO:0007669"/>
    <property type="project" value="UniProtKB-KW"/>
</dbReference>
<proteinExistence type="predicted"/>
<keyword evidence="3" id="KW-0238">DNA-binding</keyword>
<dbReference type="Pfam" id="PF01381">
    <property type="entry name" value="HTH_3"/>
    <property type="match status" value="1"/>
</dbReference>
<accession>A0ABU1PIV5</accession>
<protein>
    <submittedName>
        <fullName evidence="3">DNA-binding XRE family transcriptional regulator</fullName>
    </submittedName>
</protein>
<dbReference type="InterPro" id="IPR010982">
    <property type="entry name" value="Lambda_DNA-bd_dom_sf"/>
</dbReference>
<dbReference type="SUPFAM" id="SSF47413">
    <property type="entry name" value="lambda repressor-like DNA-binding domains"/>
    <property type="match status" value="1"/>
</dbReference>
<name>A0ABU1PIV5_9BURK</name>